<dbReference type="Proteomes" id="UP000319663">
    <property type="component" value="Unassembled WGS sequence"/>
</dbReference>
<evidence type="ECO:0008006" key="4">
    <source>
        <dbReference type="Google" id="ProtNLM"/>
    </source>
</evidence>
<dbReference type="AlphaFoldDB" id="A0A507QP13"/>
<evidence type="ECO:0000313" key="2">
    <source>
        <dbReference type="EMBL" id="TQB68854.1"/>
    </source>
</evidence>
<protein>
    <recommendedName>
        <fullName evidence="4">MGS207 protein</fullName>
    </recommendedName>
</protein>
<comment type="caution">
    <text evidence="2">The sequence shown here is derived from an EMBL/GenBank/DDBJ whole genome shotgun (WGS) entry which is preliminary data.</text>
</comment>
<dbReference type="PANTHER" id="PTHR35870:SF6">
    <property type="entry name" value="MGS207 PROTEIN"/>
    <property type="match status" value="1"/>
</dbReference>
<dbReference type="GO" id="GO:0016491">
    <property type="term" value="F:oxidoreductase activity"/>
    <property type="evidence" value="ECO:0007669"/>
    <property type="project" value="UniProtKB-KW"/>
</dbReference>
<accession>A0A507QP13</accession>
<dbReference type="Pfam" id="PF14027">
    <property type="entry name" value="Questin_oxidase"/>
    <property type="match status" value="1"/>
</dbReference>
<sequence length="345" mass="40032">MASTLYNILSSFWRGADQHILYQVYEAEAKELEPWTDSPCEVSAYDWRDYLGHKEYERAFVDFFEDELVRRAYDWEDVVRHFLFSGDEPIFNSIIADLGHPLIHLAYAFEMSSREIAMEALALTATCYGDIHKYIDDSSYSLAEPSYRSNSLFEILNRVRSDKRFDGLFGTPGNNNLDIVFRDREAALLDHWNAWNIQNPTAQFRESQDLAAALLVATHTTDKYDFFFVHVLTTSHAIRVLLPLIPARFQIPLVRQWWLVTVAIYISQLRPEIDLDRIKSYELNGRDWDWAAGKAVKGDYYTDAHYVKAIRAFGEAARTWGDPEKRYLKAAVKFAEEFDGWGGFV</sequence>
<keyword evidence="1" id="KW-0560">Oxidoreductase</keyword>
<dbReference type="PANTHER" id="PTHR35870">
    <property type="entry name" value="PROTEIN, PUTATIVE (AFU_ORTHOLOGUE AFUA_5G03330)-RELATED"/>
    <property type="match status" value="1"/>
</dbReference>
<dbReference type="EMBL" id="VIFY01000186">
    <property type="protein sequence ID" value="TQB68854.1"/>
    <property type="molecule type" value="Genomic_DNA"/>
</dbReference>
<dbReference type="InterPro" id="IPR025337">
    <property type="entry name" value="Questin_oxidase-like"/>
</dbReference>
<reference evidence="2 3" key="1">
    <citation type="submission" date="2019-06" db="EMBL/GenBank/DDBJ databases">
        <title>Wine fermentation using esterase from Monascus purpureus.</title>
        <authorList>
            <person name="Geng C."/>
            <person name="Zhang Y."/>
        </authorList>
    </citation>
    <scope>NUCLEOTIDE SEQUENCE [LARGE SCALE GENOMIC DNA]</scope>
    <source>
        <strain evidence="2">HQ1</strain>
    </source>
</reference>
<evidence type="ECO:0000256" key="1">
    <source>
        <dbReference type="ARBA" id="ARBA00023002"/>
    </source>
</evidence>
<dbReference type="STRING" id="5098.A0A507QP13"/>
<gene>
    <name evidence="2" type="ORF">MPDQ_002690</name>
</gene>
<proteinExistence type="predicted"/>
<organism evidence="2 3">
    <name type="scientific">Monascus purpureus</name>
    <name type="common">Red mold</name>
    <name type="synonym">Monascus anka</name>
    <dbReference type="NCBI Taxonomy" id="5098"/>
    <lineage>
        <taxon>Eukaryota</taxon>
        <taxon>Fungi</taxon>
        <taxon>Dikarya</taxon>
        <taxon>Ascomycota</taxon>
        <taxon>Pezizomycotina</taxon>
        <taxon>Eurotiomycetes</taxon>
        <taxon>Eurotiomycetidae</taxon>
        <taxon>Eurotiales</taxon>
        <taxon>Aspergillaceae</taxon>
        <taxon>Monascus</taxon>
    </lineage>
</organism>
<name>A0A507QP13_MONPU</name>
<evidence type="ECO:0000313" key="3">
    <source>
        <dbReference type="Proteomes" id="UP000319663"/>
    </source>
</evidence>
<keyword evidence="3" id="KW-1185">Reference proteome</keyword>